<sequence length="439" mass="47436">MGHPPPPSASTTVTGRWPTSLRTRPLSAGRPRTCPGQRPARPTWTKEAPYDRAEAGPASDAINRSLREGDAVDVGLVLMSYHGSWDDAAYAEEHGFAGVGFVDSPLIAGDPFVAMALTAERTSTLRIGTMLAVPSNRIAPTCAAAVATVNRLAPGRAFLALGTGNTGRAVLGLKALPVGRFEEYVSSCRALLDGKETSNREGDTTRFIRMRHTPEDRYIDRDGIPIYIAADGPRARRVAWELGSGWIMSLQGCNAMMNAPEVLGKSLAAGRKATAELGRDPDDFYTMCALGLCVLEQGESATSARVLERVGPFAMLPFHAYADNPAIGEHLPAPIRDRLELYERKVLARLDVPRDRLYQETHRGHLSHLLPGEEEVLTEEIIRMTTLTGTANEIADVLRGLEAAGLRNVTLHPPAHLVREAVREYAEKIAPLLGTGSPS</sequence>
<dbReference type="AlphaFoldDB" id="A0A5N8W9T9"/>
<dbReference type="InterPro" id="IPR011251">
    <property type="entry name" value="Luciferase-like_dom"/>
</dbReference>
<dbReference type="GO" id="GO:0016705">
    <property type="term" value="F:oxidoreductase activity, acting on paired donors, with incorporation or reduction of molecular oxygen"/>
    <property type="evidence" value="ECO:0007669"/>
    <property type="project" value="InterPro"/>
</dbReference>
<proteinExistence type="predicted"/>
<evidence type="ECO:0000313" key="5">
    <source>
        <dbReference type="Proteomes" id="UP000326979"/>
    </source>
</evidence>
<feature type="region of interest" description="Disordered" evidence="2">
    <location>
        <begin position="1"/>
        <end position="64"/>
    </location>
</feature>
<dbReference type="InterPro" id="IPR050564">
    <property type="entry name" value="F420-G6PD/mer"/>
</dbReference>
<dbReference type="CDD" id="cd01097">
    <property type="entry name" value="Tetrahydromethanopterin_reductase"/>
    <property type="match status" value="1"/>
</dbReference>
<dbReference type="EMBL" id="VJZE01000183">
    <property type="protein sequence ID" value="MPY42895.1"/>
    <property type="molecule type" value="Genomic_DNA"/>
</dbReference>
<dbReference type="PANTHER" id="PTHR43244:SF1">
    <property type="entry name" value="5,10-METHYLENETETRAHYDROMETHANOPTERIN REDUCTASE"/>
    <property type="match status" value="1"/>
</dbReference>
<name>A0A5N8W9T9_9ACTN</name>
<dbReference type="OrthoDB" id="7816697at2"/>
<gene>
    <name evidence="4" type="ORF">FNH04_24210</name>
</gene>
<keyword evidence="1" id="KW-0560">Oxidoreductase</keyword>
<evidence type="ECO:0000256" key="1">
    <source>
        <dbReference type="ARBA" id="ARBA00023002"/>
    </source>
</evidence>
<feature type="domain" description="Luciferase-like" evidence="3">
    <location>
        <begin position="88"/>
        <end position="407"/>
    </location>
</feature>
<dbReference type="InterPro" id="IPR036661">
    <property type="entry name" value="Luciferase-like_sf"/>
</dbReference>
<evidence type="ECO:0000313" key="4">
    <source>
        <dbReference type="EMBL" id="MPY42895.1"/>
    </source>
</evidence>
<dbReference type="Pfam" id="PF00296">
    <property type="entry name" value="Bac_luciferase"/>
    <property type="match status" value="1"/>
</dbReference>
<keyword evidence="5" id="KW-1185">Reference proteome</keyword>
<dbReference type="Gene3D" id="3.20.20.30">
    <property type="entry name" value="Luciferase-like domain"/>
    <property type="match status" value="1"/>
</dbReference>
<protein>
    <submittedName>
        <fullName evidence="4">LLM class flavin-dependent oxidoreductase</fullName>
    </submittedName>
</protein>
<dbReference type="PANTHER" id="PTHR43244">
    <property type="match status" value="1"/>
</dbReference>
<accession>A0A5N8W9T9</accession>
<comment type="caution">
    <text evidence="4">The sequence shown here is derived from an EMBL/GenBank/DDBJ whole genome shotgun (WGS) entry which is preliminary data.</text>
</comment>
<dbReference type="SUPFAM" id="SSF51679">
    <property type="entry name" value="Bacterial luciferase-like"/>
    <property type="match status" value="1"/>
</dbReference>
<evidence type="ECO:0000256" key="2">
    <source>
        <dbReference type="SAM" id="MobiDB-lite"/>
    </source>
</evidence>
<evidence type="ECO:0000259" key="3">
    <source>
        <dbReference type="Pfam" id="PF00296"/>
    </source>
</evidence>
<organism evidence="4 5">
    <name type="scientific">Streptomyces phyllanthi</name>
    <dbReference type="NCBI Taxonomy" id="1803180"/>
    <lineage>
        <taxon>Bacteria</taxon>
        <taxon>Bacillati</taxon>
        <taxon>Actinomycetota</taxon>
        <taxon>Actinomycetes</taxon>
        <taxon>Kitasatosporales</taxon>
        <taxon>Streptomycetaceae</taxon>
        <taxon>Streptomyces</taxon>
    </lineage>
</organism>
<reference evidence="4 5" key="1">
    <citation type="submission" date="2019-07" db="EMBL/GenBank/DDBJ databases">
        <title>New species of Amycolatopsis and Streptomyces.</title>
        <authorList>
            <person name="Duangmal K."/>
            <person name="Teo W.F.A."/>
            <person name="Lipun K."/>
        </authorList>
    </citation>
    <scope>NUCLEOTIDE SEQUENCE [LARGE SCALE GENOMIC DNA]</scope>
    <source>
        <strain evidence="4 5">TISTR 2346</strain>
    </source>
</reference>
<dbReference type="Proteomes" id="UP000326979">
    <property type="component" value="Unassembled WGS sequence"/>
</dbReference>